<accession>A0AAN4Q6W5</accession>
<sequence>MKAQGTANSAHLGNIHGMENELMTLMRASETC</sequence>
<name>A0AAN4Q6W5_PSESF</name>
<organism evidence="1 2">
    <name type="scientific">Pseudomonas syringae pv. actinidiae</name>
    <dbReference type="NCBI Taxonomy" id="103796"/>
    <lineage>
        <taxon>Bacteria</taxon>
        <taxon>Pseudomonadati</taxon>
        <taxon>Pseudomonadota</taxon>
        <taxon>Gammaproteobacteria</taxon>
        <taxon>Pseudomonadales</taxon>
        <taxon>Pseudomonadaceae</taxon>
        <taxon>Pseudomonas</taxon>
        <taxon>Pseudomonas syringae</taxon>
    </lineage>
</organism>
<gene>
    <name evidence="1" type="ORF">KPSA3_04307</name>
</gene>
<dbReference type="EMBL" id="BGKA01000154">
    <property type="protein sequence ID" value="GBH18326.1"/>
    <property type="molecule type" value="Genomic_DNA"/>
</dbReference>
<evidence type="ECO:0000313" key="2">
    <source>
        <dbReference type="Proteomes" id="UP000248291"/>
    </source>
</evidence>
<evidence type="ECO:0000313" key="1">
    <source>
        <dbReference type="EMBL" id="GBH18326.1"/>
    </source>
</evidence>
<protein>
    <submittedName>
        <fullName evidence="1">Uncharacterized protein</fullName>
    </submittedName>
</protein>
<reference evidence="1 2" key="1">
    <citation type="submission" date="2018-04" db="EMBL/GenBank/DDBJ databases">
        <title>Draft genome sequence of Pseudomonas syringae pv. actinidiae biovar 3 strains isolated from kiwifruit in Kagawa prefecture.</title>
        <authorList>
            <person name="Tabuchi M."/>
            <person name="Saito M."/>
            <person name="Fujiwara S."/>
            <person name="Sasa N."/>
            <person name="Akimitsu K."/>
            <person name="Gomi K."/>
            <person name="Konishi-Sugita S."/>
            <person name="Hamano K."/>
            <person name="Kataoka I."/>
        </authorList>
    </citation>
    <scope>NUCLEOTIDE SEQUENCE [LARGE SCALE GENOMIC DNA]</scope>
    <source>
        <strain evidence="1 2">MAFF212211</strain>
    </source>
</reference>
<dbReference type="AlphaFoldDB" id="A0AAN4Q6W5"/>
<proteinExistence type="predicted"/>
<dbReference type="Proteomes" id="UP000248291">
    <property type="component" value="Unassembled WGS sequence"/>
</dbReference>
<comment type="caution">
    <text evidence="1">The sequence shown here is derived from an EMBL/GenBank/DDBJ whole genome shotgun (WGS) entry which is preliminary data.</text>
</comment>